<dbReference type="Proteomes" id="UP000694851">
    <property type="component" value="Unplaced"/>
</dbReference>
<keyword evidence="4 5" id="KW-0732">Signal</keyword>
<dbReference type="GO" id="GO:0005576">
    <property type="term" value="C:extracellular region"/>
    <property type="evidence" value="ECO:0007669"/>
    <property type="project" value="UniProtKB-SubCell"/>
</dbReference>
<comment type="similarity">
    <text evidence="2">Belongs to the PLAC1 family.</text>
</comment>
<comment type="subcellular location">
    <subcellularLocation>
        <location evidence="1">Secreted</location>
    </subcellularLocation>
</comment>
<evidence type="ECO:0000313" key="7">
    <source>
        <dbReference type="RefSeq" id="XP_019511508.1"/>
    </source>
</evidence>
<name>A0A8B7SFW7_HIPAR</name>
<evidence type="ECO:0000256" key="3">
    <source>
        <dbReference type="ARBA" id="ARBA00022525"/>
    </source>
</evidence>
<dbReference type="AlphaFoldDB" id="A0A8B7SFW7"/>
<reference evidence="7" key="1">
    <citation type="submission" date="2025-08" db="UniProtKB">
        <authorList>
            <consortium name="RefSeq"/>
        </authorList>
    </citation>
    <scope>IDENTIFICATION</scope>
    <source>
        <tissue evidence="7">Muscle</tissue>
    </source>
</reference>
<evidence type="ECO:0000256" key="4">
    <source>
        <dbReference type="ARBA" id="ARBA00022729"/>
    </source>
</evidence>
<gene>
    <name evidence="7" type="primary">OOSP2</name>
</gene>
<evidence type="ECO:0000256" key="2">
    <source>
        <dbReference type="ARBA" id="ARBA00010071"/>
    </source>
</evidence>
<evidence type="ECO:0000256" key="5">
    <source>
        <dbReference type="SAM" id="SignalP"/>
    </source>
</evidence>
<proteinExistence type="inferred from homology"/>
<evidence type="ECO:0000256" key="1">
    <source>
        <dbReference type="ARBA" id="ARBA00004613"/>
    </source>
</evidence>
<dbReference type="PANTHER" id="PTHR14380">
    <property type="entry name" value="PLACENTA-SPECIFIC PROTEIN 1"/>
    <property type="match status" value="1"/>
</dbReference>
<protein>
    <submittedName>
        <fullName evidence="7">Oocyte-secreted protein 2</fullName>
    </submittedName>
</protein>
<evidence type="ECO:0000313" key="6">
    <source>
        <dbReference type="Proteomes" id="UP000694851"/>
    </source>
</evidence>
<accession>A0A8B7SFW7</accession>
<dbReference type="RefSeq" id="XP_019511508.1">
    <property type="nucleotide sequence ID" value="XM_019655963.1"/>
</dbReference>
<keyword evidence="3" id="KW-0964">Secreted</keyword>
<dbReference type="GeneID" id="109389987"/>
<dbReference type="KEGG" id="hai:109389987"/>
<dbReference type="CTD" id="219990"/>
<sequence>MKVSVALEFLFLLAALVWPCAETIYERTELELRKVVSEATLLFQTELYYNPRNIHRVCHSSYLECCTSRKSGWLTPVSIDNEIKLDSSSFIAGFETMPEESGLLSSN</sequence>
<feature type="signal peptide" evidence="5">
    <location>
        <begin position="1"/>
        <end position="23"/>
    </location>
</feature>
<dbReference type="PANTHER" id="PTHR14380:SF7">
    <property type="entry name" value="OOCYTE-SECRETED PROTEIN 2"/>
    <property type="match status" value="1"/>
</dbReference>
<organism evidence="6 7">
    <name type="scientific">Hipposideros armiger</name>
    <name type="common">Great Himalayan leaf-nosed bat</name>
    <dbReference type="NCBI Taxonomy" id="186990"/>
    <lineage>
        <taxon>Eukaryota</taxon>
        <taxon>Metazoa</taxon>
        <taxon>Chordata</taxon>
        <taxon>Craniata</taxon>
        <taxon>Vertebrata</taxon>
        <taxon>Euteleostomi</taxon>
        <taxon>Mammalia</taxon>
        <taxon>Eutheria</taxon>
        <taxon>Laurasiatheria</taxon>
        <taxon>Chiroptera</taxon>
        <taxon>Yinpterochiroptera</taxon>
        <taxon>Rhinolophoidea</taxon>
        <taxon>Hipposideridae</taxon>
        <taxon>Hipposideros</taxon>
    </lineage>
</organism>
<dbReference type="OrthoDB" id="9829838at2759"/>
<keyword evidence="6" id="KW-1185">Reference proteome</keyword>
<dbReference type="InterPro" id="IPR033222">
    <property type="entry name" value="PLAC1_fam"/>
</dbReference>
<feature type="chain" id="PRO_5034874677" evidence="5">
    <location>
        <begin position="24"/>
        <end position="107"/>
    </location>
</feature>